<dbReference type="Proteomes" id="UP000638263">
    <property type="component" value="Unassembled WGS sequence"/>
</dbReference>
<organism evidence="1 2">
    <name type="scientific">Nocardia jinanensis</name>
    <dbReference type="NCBI Taxonomy" id="382504"/>
    <lineage>
        <taxon>Bacteria</taxon>
        <taxon>Bacillati</taxon>
        <taxon>Actinomycetota</taxon>
        <taxon>Actinomycetes</taxon>
        <taxon>Mycobacteriales</taxon>
        <taxon>Nocardiaceae</taxon>
        <taxon>Nocardia</taxon>
    </lineage>
</organism>
<proteinExistence type="predicted"/>
<name>A0A917R611_9NOCA</name>
<reference evidence="1" key="1">
    <citation type="journal article" date="2014" name="Int. J. Syst. Evol. Microbiol.">
        <title>Complete genome sequence of Corynebacterium casei LMG S-19264T (=DSM 44701T), isolated from a smear-ripened cheese.</title>
        <authorList>
            <consortium name="US DOE Joint Genome Institute (JGI-PGF)"/>
            <person name="Walter F."/>
            <person name="Albersmeier A."/>
            <person name="Kalinowski J."/>
            <person name="Ruckert C."/>
        </authorList>
    </citation>
    <scope>NUCLEOTIDE SEQUENCE</scope>
    <source>
        <strain evidence="1">CGMCC 4.3508</strain>
    </source>
</reference>
<gene>
    <name evidence="1" type="ORF">GCM10011588_02020</name>
</gene>
<evidence type="ECO:0000313" key="2">
    <source>
        <dbReference type="Proteomes" id="UP000638263"/>
    </source>
</evidence>
<dbReference type="AlphaFoldDB" id="A0A917R611"/>
<sequence>MIEVGDTVRIGESGVSRFVVREVDPGEGRAVIEAVEPSAGGYSFSMPLEALVRVESGG</sequence>
<reference evidence="1" key="2">
    <citation type="submission" date="2020-09" db="EMBL/GenBank/DDBJ databases">
        <authorList>
            <person name="Sun Q."/>
            <person name="Zhou Y."/>
        </authorList>
    </citation>
    <scope>NUCLEOTIDE SEQUENCE</scope>
    <source>
        <strain evidence="1">CGMCC 4.3508</strain>
    </source>
</reference>
<keyword evidence="2" id="KW-1185">Reference proteome</keyword>
<protein>
    <submittedName>
        <fullName evidence="1">Uncharacterized protein</fullName>
    </submittedName>
</protein>
<dbReference type="RefSeq" id="WP_156426269.1">
    <property type="nucleotide sequence ID" value="NZ_BMMH01000001.1"/>
</dbReference>
<accession>A0A917R611</accession>
<comment type="caution">
    <text evidence="1">The sequence shown here is derived from an EMBL/GenBank/DDBJ whole genome shotgun (WGS) entry which is preliminary data.</text>
</comment>
<dbReference type="EMBL" id="BMMH01000001">
    <property type="protein sequence ID" value="GGK91282.1"/>
    <property type="molecule type" value="Genomic_DNA"/>
</dbReference>
<evidence type="ECO:0000313" key="1">
    <source>
        <dbReference type="EMBL" id="GGK91282.1"/>
    </source>
</evidence>